<evidence type="ECO:0000313" key="3">
    <source>
        <dbReference type="Proteomes" id="UP000054937"/>
    </source>
</evidence>
<reference evidence="2 3" key="1">
    <citation type="journal article" date="2015" name="Sci. Rep.">
        <title>Genome of the facultative scuticociliatosis pathogen Pseudocohnilembus persalinus provides insight into its virulence through horizontal gene transfer.</title>
        <authorList>
            <person name="Xiong J."/>
            <person name="Wang G."/>
            <person name="Cheng J."/>
            <person name="Tian M."/>
            <person name="Pan X."/>
            <person name="Warren A."/>
            <person name="Jiang C."/>
            <person name="Yuan D."/>
            <person name="Miao W."/>
        </authorList>
    </citation>
    <scope>NUCLEOTIDE SEQUENCE [LARGE SCALE GENOMIC DNA]</scope>
    <source>
        <strain evidence="2">36N120E</strain>
    </source>
</reference>
<protein>
    <submittedName>
        <fullName evidence="2">Insulin-like growth factor binding protein, N-terminal</fullName>
    </submittedName>
</protein>
<feature type="region of interest" description="Disordered" evidence="1">
    <location>
        <begin position="1"/>
        <end position="20"/>
    </location>
</feature>
<dbReference type="SUPFAM" id="SSF57184">
    <property type="entry name" value="Growth factor receptor domain"/>
    <property type="match status" value="1"/>
</dbReference>
<keyword evidence="3" id="KW-1185">Reference proteome</keyword>
<evidence type="ECO:0000313" key="2">
    <source>
        <dbReference type="EMBL" id="KRX01473.1"/>
    </source>
</evidence>
<dbReference type="InterPro" id="IPR009030">
    <property type="entry name" value="Growth_fac_rcpt_cys_sf"/>
</dbReference>
<dbReference type="OrthoDB" id="284918at2759"/>
<dbReference type="PANTHER" id="PTHR15332">
    <property type="entry name" value="PROPROTEIN CONVERTASE SUBTILISIN_KEXIN TYPE 5-LIKE"/>
    <property type="match status" value="1"/>
</dbReference>
<comment type="caution">
    <text evidence="2">The sequence shown here is derived from an EMBL/GenBank/DDBJ whole genome shotgun (WGS) entry which is preliminary data.</text>
</comment>
<dbReference type="InParanoid" id="A0A0V0QGQ2"/>
<organism evidence="2 3">
    <name type="scientific">Pseudocohnilembus persalinus</name>
    <name type="common">Ciliate</name>
    <dbReference type="NCBI Taxonomy" id="266149"/>
    <lineage>
        <taxon>Eukaryota</taxon>
        <taxon>Sar</taxon>
        <taxon>Alveolata</taxon>
        <taxon>Ciliophora</taxon>
        <taxon>Intramacronucleata</taxon>
        <taxon>Oligohymenophorea</taxon>
        <taxon>Scuticociliatia</taxon>
        <taxon>Philasterida</taxon>
        <taxon>Pseudocohnilembidae</taxon>
        <taxon>Pseudocohnilembus</taxon>
    </lineage>
</organism>
<gene>
    <name evidence="2" type="ORF">PPERSA_01376</name>
</gene>
<name>A0A0V0QGQ2_PSEPJ</name>
<feature type="compositionally biased region" description="Basic residues" evidence="1">
    <location>
        <begin position="1"/>
        <end position="13"/>
    </location>
</feature>
<dbReference type="EMBL" id="LDAU01000170">
    <property type="protein sequence ID" value="KRX01473.1"/>
    <property type="molecule type" value="Genomic_DNA"/>
</dbReference>
<sequence length="193" mass="21736">MQMQRHILRRRTSLRNQTGPPSCNCPSHYLQDNSQQNCVECDAICKTCTGTVDNCSSCFEPERDPTKYCACSDGYVENDSNTCLSCGPRCITCQNYLNVDYCQTCGVNRSTTPDCLCNLGFVEDINFNCLQCGYKCSTCNDPNDINLCENCSDTNREGDYCLCKDGYVDDGSNPTCLQLYSWVCSQRNRLFIM</sequence>
<evidence type="ECO:0000256" key="1">
    <source>
        <dbReference type="SAM" id="MobiDB-lite"/>
    </source>
</evidence>
<proteinExistence type="predicted"/>
<dbReference type="Proteomes" id="UP000054937">
    <property type="component" value="Unassembled WGS sequence"/>
</dbReference>
<dbReference type="PANTHER" id="PTHR15332:SF175">
    <property type="entry name" value="PROPROTEIN CONVERTASE SUBTILISIN_KEXIN TYPE 5-LIKE"/>
    <property type="match status" value="1"/>
</dbReference>
<accession>A0A0V0QGQ2</accession>
<dbReference type="AlphaFoldDB" id="A0A0V0QGQ2"/>